<dbReference type="PROSITE" id="PS50977">
    <property type="entry name" value="HTH_TETR_2"/>
    <property type="match status" value="1"/>
</dbReference>
<keyword evidence="5" id="KW-1185">Reference proteome</keyword>
<organism evidence="4 5">
    <name type="scientific">Nannocystis bainbridge</name>
    <dbReference type="NCBI Taxonomy" id="2995303"/>
    <lineage>
        <taxon>Bacteria</taxon>
        <taxon>Pseudomonadati</taxon>
        <taxon>Myxococcota</taxon>
        <taxon>Polyangia</taxon>
        <taxon>Nannocystales</taxon>
        <taxon>Nannocystaceae</taxon>
        <taxon>Nannocystis</taxon>
    </lineage>
</organism>
<dbReference type="PANTHER" id="PTHR30055:SF223">
    <property type="entry name" value="HTH-TYPE TRANSCRIPTIONAL REGULATOR UIDR"/>
    <property type="match status" value="1"/>
</dbReference>
<dbReference type="InterPro" id="IPR041669">
    <property type="entry name" value="TetR_C_15"/>
</dbReference>
<evidence type="ECO:0000313" key="5">
    <source>
        <dbReference type="Proteomes" id="UP001221686"/>
    </source>
</evidence>
<dbReference type="PANTHER" id="PTHR30055">
    <property type="entry name" value="HTH-TYPE TRANSCRIPTIONAL REGULATOR RUTR"/>
    <property type="match status" value="1"/>
</dbReference>
<comment type="caution">
    <text evidence="4">The sequence shown here is derived from an EMBL/GenBank/DDBJ whole genome shotgun (WGS) entry which is preliminary data.</text>
</comment>
<name>A0ABT5E3I7_9BACT</name>
<evidence type="ECO:0000313" key="4">
    <source>
        <dbReference type="EMBL" id="MDC0720315.1"/>
    </source>
</evidence>
<dbReference type="Pfam" id="PF00440">
    <property type="entry name" value="TetR_N"/>
    <property type="match status" value="1"/>
</dbReference>
<evidence type="ECO:0000256" key="1">
    <source>
        <dbReference type="ARBA" id="ARBA00023125"/>
    </source>
</evidence>
<gene>
    <name evidence="4" type="ORF">POL25_25670</name>
</gene>
<protein>
    <submittedName>
        <fullName evidence="4">TetR/AcrR family transcriptional regulator</fullName>
    </submittedName>
</protein>
<evidence type="ECO:0000259" key="3">
    <source>
        <dbReference type="PROSITE" id="PS50977"/>
    </source>
</evidence>
<feature type="DNA-binding region" description="H-T-H motif" evidence="2">
    <location>
        <begin position="45"/>
        <end position="64"/>
    </location>
</feature>
<dbReference type="Pfam" id="PF17918">
    <property type="entry name" value="TetR_C_15"/>
    <property type="match status" value="1"/>
</dbReference>
<proteinExistence type="predicted"/>
<dbReference type="Proteomes" id="UP001221686">
    <property type="component" value="Unassembled WGS sequence"/>
</dbReference>
<dbReference type="InterPro" id="IPR001647">
    <property type="entry name" value="HTH_TetR"/>
</dbReference>
<keyword evidence="1 2" id="KW-0238">DNA-binding</keyword>
<feature type="domain" description="HTH tetR-type" evidence="3">
    <location>
        <begin position="22"/>
        <end position="82"/>
    </location>
</feature>
<dbReference type="RefSeq" id="WP_272088823.1">
    <property type="nucleotide sequence ID" value="NZ_JAQNDL010000003.1"/>
</dbReference>
<dbReference type="PRINTS" id="PR00455">
    <property type="entry name" value="HTHTETR"/>
</dbReference>
<evidence type="ECO:0000256" key="2">
    <source>
        <dbReference type="PROSITE-ProRule" id="PRU00335"/>
    </source>
</evidence>
<dbReference type="InterPro" id="IPR009057">
    <property type="entry name" value="Homeodomain-like_sf"/>
</dbReference>
<dbReference type="InterPro" id="IPR050109">
    <property type="entry name" value="HTH-type_TetR-like_transc_reg"/>
</dbReference>
<dbReference type="EMBL" id="JAQNDL010000003">
    <property type="protein sequence ID" value="MDC0720315.1"/>
    <property type="molecule type" value="Genomic_DNA"/>
</dbReference>
<accession>A0ABT5E3I7</accession>
<dbReference type="SUPFAM" id="SSF46689">
    <property type="entry name" value="Homeodomain-like"/>
    <property type="match status" value="1"/>
</dbReference>
<reference evidence="4 5" key="1">
    <citation type="submission" date="2022-11" db="EMBL/GenBank/DDBJ databases">
        <title>Minimal conservation of predation-associated metabolite biosynthetic gene clusters underscores biosynthetic potential of Myxococcota including descriptions for ten novel species: Archangium lansinium sp. nov., Myxococcus landrumus sp. nov., Nannocystis bai.</title>
        <authorList>
            <person name="Ahearne A."/>
            <person name="Stevens C."/>
            <person name="Dowd S."/>
        </authorList>
    </citation>
    <scope>NUCLEOTIDE SEQUENCE [LARGE SCALE GENOMIC DNA]</scope>
    <source>
        <strain evidence="4 5">BB15-2</strain>
    </source>
</reference>
<dbReference type="Gene3D" id="1.10.357.10">
    <property type="entry name" value="Tetracycline Repressor, domain 2"/>
    <property type="match status" value="1"/>
</dbReference>
<sequence length="212" mass="22561">MAAPARKKPVKRRRSPIQSRGQVTVDAIVEAAAQILAKKGPAAATTNAVAARAGVSIGTLYQYFADREALLREIGRRHVAEMQAVLAGALTGMEGLALPAAVDRLVSAIVAMHRVAPRLHQALHQSLARDHLDTIDAFEVAVEAMVASALVGRGDDLDLPHPELTATVLVRGLGGLIRTTLRREPERLDDPALALAMRAMILGTLGESRRKG</sequence>